<reference evidence="2" key="1">
    <citation type="journal article" date="2019" name="Int. J. Syst. Evol. Microbiol.">
        <title>The Global Catalogue of Microorganisms (GCM) 10K type strain sequencing project: providing services to taxonomists for standard genome sequencing and annotation.</title>
        <authorList>
            <consortium name="The Broad Institute Genomics Platform"/>
            <consortium name="The Broad Institute Genome Sequencing Center for Infectious Disease"/>
            <person name="Wu L."/>
            <person name="Ma J."/>
        </authorList>
    </citation>
    <scope>NUCLEOTIDE SEQUENCE [LARGE SCALE GENOMIC DNA]</scope>
    <source>
        <strain evidence="2">JCM 16924</strain>
    </source>
</reference>
<dbReference type="Proteomes" id="UP001500456">
    <property type="component" value="Unassembled WGS sequence"/>
</dbReference>
<keyword evidence="2" id="KW-1185">Reference proteome</keyword>
<comment type="caution">
    <text evidence="1">The sequence shown here is derived from an EMBL/GenBank/DDBJ whole genome shotgun (WGS) entry which is preliminary data.</text>
</comment>
<name>A0ABP7R5X8_9ACTN</name>
<organism evidence="1 2">
    <name type="scientific">Streptomyces plumbiresistens</name>
    <dbReference type="NCBI Taxonomy" id="511811"/>
    <lineage>
        <taxon>Bacteria</taxon>
        <taxon>Bacillati</taxon>
        <taxon>Actinomycetota</taxon>
        <taxon>Actinomycetes</taxon>
        <taxon>Kitasatosporales</taxon>
        <taxon>Streptomycetaceae</taxon>
        <taxon>Streptomyces</taxon>
    </lineage>
</organism>
<dbReference type="EMBL" id="BAAAZX010000007">
    <property type="protein sequence ID" value="GAA3992707.1"/>
    <property type="molecule type" value="Genomic_DNA"/>
</dbReference>
<accession>A0ABP7R5X8</accession>
<evidence type="ECO:0000313" key="2">
    <source>
        <dbReference type="Proteomes" id="UP001500456"/>
    </source>
</evidence>
<evidence type="ECO:0000313" key="1">
    <source>
        <dbReference type="EMBL" id="GAA3992707.1"/>
    </source>
</evidence>
<protein>
    <submittedName>
        <fullName evidence="1">Uncharacterized protein</fullName>
    </submittedName>
</protein>
<sequence>MSPPRQRKRRTSTPKTVRDVPVRQDPLLLTVQERCALVEHALIRWSLPLRAAGTAGILREQEPTELGPRRAPYRA</sequence>
<gene>
    <name evidence="1" type="ORF">GCM10022232_29710</name>
</gene>
<proteinExistence type="predicted"/>